<dbReference type="InterPro" id="IPR010982">
    <property type="entry name" value="Lambda_DNA-bd_dom_sf"/>
</dbReference>
<organism evidence="2 3">
    <name type="scientific">Acinetobacter lwoffii</name>
    <dbReference type="NCBI Taxonomy" id="28090"/>
    <lineage>
        <taxon>Bacteria</taxon>
        <taxon>Pseudomonadati</taxon>
        <taxon>Pseudomonadota</taxon>
        <taxon>Gammaproteobacteria</taxon>
        <taxon>Moraxellales</taxon>
        <taxon>Moraxellaceae</taxon>
        <taxon>Acinetobacter</taxon>
    </lineage>
</organism>
<proteinExistence type="predicted"/>
<evidence type="ECO:0000259" key="1">
    <source>
        <dbReference type="PROSITE" id="PS50943"/>
    </source>
</evidence>
<dbReference type="InterPro" id="IPR001387">
    <property type="entry name" value="Cro/C1-type_HTH"/>
</dbReference>
<evidence type="ECO:0000313" key="3">
    <source>
        <dbReference type="Proteomes" id="UP000787156"/>
    </source>
</evidence>
<dbReference type="PROSITE" id="PS50943">
    <property type="entry name" value="HTH_CROC1"/>
    <property type="match status" value="1"/>
</dbReference>
<dbReference type="EMBL" id="DYWX01000119">
    <property type="protein sequence ID" value="HJF28790.1"/>
    <property type="molecule type" value="Genomic_DNA"/>
</dbReference>
<dbReference type="Pfam" id="PF01381">
    <property type="entry name" value="HTH_3"/>
    <property type="match status" value="1"/>
</dbReference>
<feature type="domain" description="HTH cro/C1-type" evidence="1">
    <location>
        <begin position="58"/>
        <end position="90"/>
    </location>
</feature>
<dbReference type="Gene3D" id="1.10.260.40">
    <property type="entry name" value="lambda repressor-like DNA-binding domains"/>
    <property type="match status" value="1"/>
</dbReference>
<accession>A0A9D3A073</accession>
<comment type="caution">
    <text evidence="2">The sequence shown here is derived from an EMBL/GenBank/DDBJ whole genome shotgun (WGS) entry which is preliminary data.</text>
</comment>
<evidence type="ECO:0000313" key="2">
    <source>
        <dbReference type="EMBL" id="HJF28790.1"/>
    </source>
</evidence>
<dbReference type="Proteomes" id="UP000787156">
    <property type="component" value="Unassembled WGS sequence"/>
</dbReference>
<reference evidence="2" key="2">
    <citation type="submission" date="2021-09" db="EMBL/GenBank/DDBJ databases">
        <authorList>
            <person name="Gilroy R."/>
        </authorList>
    </citation>
    <scope>NUCLEOTIDE SEQUENCE</scope>
    <source>
        <strain evidence="2">CHK135-1449</strain>
    </source>
</reference>
<dbReference type="GO" id="GO:0003677">
    <property type="term" value="F:DNA binding"/>
    <property type="evidence" value="ECO:0007669"/>
    <property type="project" value="InterPro"/>
</dbReference>
<name>A0A9D3A073_ACILW</name>
<protein>
    <submittedName>
        <fullName evidence="2">Transcriptional regulator</fullName>
    </submittedName>
</protein>
<dbReference type="AlphaFoldDB" id="A0A9D3A073"/>
<gene>
    <name evidence="2" type="ORF">K8V79_11255</name>
</gene>
<dbReference type="SUPFAM" id="SSF47413">
    <property type="entry name" value="lambda repressor-like DNA-binding domains"/>
    <property type="match status" value="1"/>
</dbReference>
<dbReference type="CDD" id="cd00093">
    <property type="entry name" value="HTH_XRE"/>
    <property type="match status" value="1"/>
</dbReference>
<sequence length="143" mass="16459">MYHYEECGLSNVWLLDGYEIEVDEAYDDLVSISSVHELHKAIGLYLINEKPELNGEEIRFLRKELNLSQKNLAGILSVNESTVRNWESDRVAIGKPAELVLRALYKEQAHGGGALIEMIEKLNYQERTYESDNMNFSYDSNRS</sequence>
<reference evidence="2" key="1">
    <citation type="journal article" date="2021" name="PeerJ">
        <title>Extensive microbial diversity within the chicken gut microbiome revealed by metagenomics and culture.</title>
        <authorList>
            <person name="Gilroy R."/>
            <person name="Ravi A."/>
            <person name="Getino M."/>
            <person name="Pursley I."/>
            <person name="Horton D.L."/>
            <person name="Alikhan N.F."/>
            <person name="Baker D."/>
            <person name="Gharbi K."/>
            <person name="Hall N."/>
            <person name="Watson M."/>
            <person name="Adriaenssens E.M."/>
            <person name="Foster-Nyarko E."/>
            <person name="Jarju S."/>
            <person name="Secka A."/>
            <person name="Antonio M."/>
            <person name="Oren A."/>
            <person name="Chaudhuri R.R."/>
            <person name="La Ragione R."/>
            <person name="Hildebrand F."/>
            <person name="Pallen M.J."/>
        </authorList>
    </citation>
    <scope>NUCLEOTIDE SEQUENCE</scope>
    <source>
        <strain evidence="2">CHK135-1449</strain>
    </source>
</reference>